<keyword evidence="7 13" id="KW-0106">Calcium</keyword>
<dbReference type="NCBIfam" id="TIGR01266">
    <property type="entry name" value="fum_ac_acetase"/>
    <property type="match status" value="1"/>
</dbReference>
<reference evidence="16 17" key="1">
    <citation type="submission" date="2019-08" db="EMBL/GenBank/DDBJ databases">
        <title>Bradyrhizobium hipponensis sp. nov., a rhizobium isolated from a Lupinus angustifolius root nodule in Tunisia.</title>
        <authorList>
            <person name="Off K."/>
            <person name="Rejili M."/>
            <person name="Mars M."/>
            <person name="Brachmann A."/>
            <person name="Marin M."/>
        </authorList>
    </citation>
    <scope>NUCLEOTIDE SEQUENCE [LARGE SCALE GENOMIC DNA]</scope>
    <source>
        <strain evidence="17">aSej3</strain>
    </source>
</reference>
<dbReference type="Pfam" id="PF01557">
    <property type="entry name" value="FAA_hydrolase"/>
    <property type="match status" value="1"/>
</dbReference>
<comment type="cofactor">
    <cofactor evidence="2 13">
        <name>Mg(2+)</name>
        <dbReference type="ChEBI" id="CHEBI:18420"/>
    </cofactor>
</comment>
<evidence type="ECO:0000256" key="8">
    <source>
        <dbReference type="ARBA" id="ARBA00022842"/>
    </source>
</evidence>
<dbReference type="SUPFAM" id="SSF56529">
    <property type="entry name" value="FAH"/>
    <property type="match status" value="1"/>
</dbReference>
<feature type="binding site" evidence="12">
    <location>
        <position position="248"/>
    </location>
    <ligand>
        <name>substrate</name>
    </ligand>
</feature>
<evidence type="ECO:0000256" key="13">
    <source>
        <dbReference type="PIRSR" id="PIRSR605959-3"/>
    </source>
</evidence>
<organism evidence="16 17">
    <name type="scientific">Bradyrhizobium hipponense</name>
    <dbReference type="NCBI Taxonomy" id="2605638"/>
    <lineage>
        <taxon>Bacteria</taxon>
        <taxon>Pseudomonadati</taxon>
        <taxon>Pseudomonadota</taxon>
        <taxon>Alphaproteobacteria</taxon>
        <taxon>Hyphomicrobiales</taxon>
        <taxon>Nitrobacteraceae</taxon>
        <taxon>Bradyrhizobium</taxon>
    </lineage>
</organism>
<evidence type="ECO:0000256" key="2">
    <source>
        <dbReference type="ARBA" id="ARBA00001946"/>
    </source>
</evidence>
<evidence type="ECO:0000256" key="4">
    <source>
        <dbReference type="ARBA" id="ARBA00012094"/>
    </source>
</evidence>
<dbReference type="SUPFAM" id="SSF63433">
    <property type="entry name" value="Fumarylacetoacetate hydrolase, FAH, N-terminal domain"/>
    <property type="match status" value="1"/>
</dbReference>
<comment type="pathway">
    <text evidence="3">Amino-acid degradation; L-phenylalanine degradation; acetoacetate and fumarate from L-phenylalanine: step 6/6.</text>
</comment>
<dbReference type="RefSeq" id="WP_148744342.1">
    <property type="nucleotide sequence ID" value="NZ_VSTH01000156.1"/>
</dbReference>
<accession>A0A5S4YCU5</accession>
<feature type="active site" description="Proton acceptor" evidence="11">
    <location>
        <position position="141"/>
    </location>
</feature>
<feature type="binding site" evidence="13">
    <location>
        <position position="241"/>
    </location>
    <ligand>
        <name>Mg(2+)</name>
        <dbReference type="ChEBI" id="CHEBI:18420"/>
    </ligand>
</feature>
<evidence type="ECO:0000313" key="16">
    <source>
        <dbReference type="EMBL" id="TYO61802.1"/>
    </source>
</evidence>
<evidence type="ECO:0000313" key="17">
    <source>
        <dbReference type="Proteomes" id="UP000324797"/>
    </source>
</evidence>
<dbReference type="GO" id="GO:0004334">
    <property type="term" value="F:fumarylacetoacetase activity"/>
    <property type="evidence" value="ECO:0007669"/>
    <property type="project" value="UniProtKB-EC"/>
</dbReference>
<comment type="cofactor">
    <cofactor evidence="1 13">
        <name>Ca(2+)</name>
        <dbReference type="ChEBI" id="CHEBI:29108"/>
    </cofactor>
</comment>
<keyword evidence="17" id="KW-1185">Reference proteome</keyword>
<evidence type="ECO:0000256" key="12">
    <source>
        <dbReference type="PIRSR" id="PIRSR605959-2"/>
    </source>
</evidence>
<comment type="caution">
    <text evidence="16">The sequence shown here is derived from an EMBL/GenBank/DDBJ whole genome shotgun (WGS) entry which is preliminary data.</text>
</comment>
<evidence type="ECO:0000256" key="5">
    <source>
        <dbReference type="ARBA" id="ARBA00022723"/>
    </source>
</evidence>
<evidence type="ECO:0000256" key="1">
    <source>
        <dbReference type="ARBA" id="ARBA00001913"/>
    </source>
</evidence>
<evidence type="ECO:0000256" key="10">
    <source>
        <dbReference type="ARBA" id="ARBA00023232"/>
    </source>
</evidence>
<dbReference type="FunFam" id="2.30.30.230:FF:000003">
    <property type="entry name" value="Fumarylacetoacetase"/>
    <property type="match status" value="1"/>
</dbReference>
<feature type="binding site" evidence="13">
    <location>
        <position position="261"/>
    </location>
    <ligand>
        <name>Mg(2+)</name>
        <dbReference type="ChEBI" id="CHEBI:18420"/>
    </ligand>
</feature>
<evidence type="ECO:0000256" key="11">
    <source>
        <dbReference type="PIRSR" id="PIRSR605959-1"/>
    </source>
</evidence>
<feature type="binding site" evidence="12">
    <location>
        <position position="358"/>
    </location>
    <ligand>
        <name>substrate</name>
    </ligand>
</feature>
<feature type="binding site" evidence="12">
    <location>
        <position position="136"/>
    </location>
    <ligand>
        <name>substrate</name>
    </ligand>
</feature>
<evidence type="ECO:0000256" key="6">
    <source>
        <dbReference type="ARBA" id="ARBA00022801"/>
    </source>
</evidence>
<dbReference type="Gene3D" id="2.30.30.230">
    <property type="entry name" value="Fumarylacetoacetase, N-terminal domain"/>
    <property type="match status" value="1"/>
</dbReference>
<dbReference type="EMBL" id="VSTH01000156">
    <property type="protein sequence ID" value="TYO61802.1"/>
    <property type="molecule type" value="Genomic_DNA"/>
</dbReference>
<feature type="domain" description="Fumarylacetoacetase N-terminal" evidence="15">
    <location>
        <begin position="25"/>
        <end position="126"/>
    </location>
</feature>
<dbReference type="Proteomes" id="UP000324797">
    <property type="component" value="Unassembled WGS sequence"/>
</dbReference>
<dbReference type="GO" id="GO:1902000">
    <property type="term" value="P:homogentisate catabolic process"/>
    <property type="evidence" value="ECO:0007669"/>
    <property type="project" value="TreeGrafter"/>
</dbReference>
<feature type="binding site" evidence="13">
    <location>
        <position position="209"/>
    </location>
    <ligand>
        <name>Ca(2+)</name>
        <dbReference type="ChEBI" id="CHEBI:29108"/>
    </ligand>
</feature>
<keyword evidence="10" id="KW-0585">Phenylalanine catabolism</keyword>
<dbReference type="EC" id="3.7.1.2" evidence="4"/>
<dbReference type="InterPro" id="IPR036663">
    <property type="entry name" value="Fumarylacetoacetase_C_sf"/>
</dbReference>
<feature type="domain" description="Fumarylacetoacetase-like C-terminal" evidence="14">
    <location>
        <begin position="132"/>
        <end position="419"/>
    </location>
</feature>
<feature type="binding site" evidence="12">
    <location>
        <position position="150"/>
    </location>
    <ligand>
        <name>substrate</name>
    </ligand>
</feature>
<sequence length="424" mass="46737">MTTHPNDPSLRSFIDVDAASDFPIQNLPYGMFSTAASPTPRVGVAIGNYVLDLWELEQDSRLDVGPLGLFSAPSLNAFMALGPKVWSKTRARISELLRADHPELRDNRELRARVLVPMADVTMHMPFAVSGYTDFYSSKEHATNVGVMFRGKDNALQPNWLYMPIGYNGRASTVVVSGTKVKRPRGQLKPPSVEVPSFAPCKRLDFELEMGVVVGQSSPMGGMLSEAQAEEMIFGFVLLNDWSARDIQQWEYVPLGPFLAKAFATSISPWVVTREALEPFRLAGPEQEPEPLDYLKQLKAQNYSIELDVSLRPGSANAPTRISRTNFKYMYWSSVQQLMHHASSGCAMNVGDLLGSGTISGPERNQRGSLLEISWNGTEPVELPGGAKRSFLEDGDSLVMRGWCQGNGYRIGFGEVEGTILPAE</sequence>
<dbReference type="InterPro" id="IPR015377">
    <property type="entry name" value="Fumarylacetoacetase_N"/>
</dbReference>
<keyword evidence="6 16" id="KW-0378">Hydrolase</keyword>
<evidence type="ECO:0000259" key="14">
    <source>
        <dbReference type="Pfam" id="PF01557"/>
    </source>
</evidence>
<name>A0A5S4YCU5_9BRAD</name>
<dbReference type="AlphaFoldDB" id="A0A5S4YCU5"/>
<dbReference type="InterPro" id="IPR036462">
    <property type="entry name" value="Fumarylacetoacetase_N_sf"/>
</dbReference>
<gene>
    <name evidence="16" type="primary">fahA</name>
    <name evidence="16" type="ORF">FXV83_36260</name>
</gene>
<dbReference type="GO" id="GO:0046872">
    <property type="term" value="F:metal ion binding"/>
    <property type="evidence" value="ECO:0007669"/>
    <property type="project" value="UniProtKB-KW"/>
</dbReference>
<dbReference type="GO" id="GO:0006559">
    <property type="term" value="P:L-phenylalanine catabolic process"/>
    <property type="evidence" value="ECO:0007669"/>
    <property type="project" value="UniProtKB-UniPathway"/>
</dbReference>
<dbReference type="Gene3D" id="3.90.850.10">
    <property type="entry name" value="Fumarylacetoacetase-like, C-terminal domain"/>
    <property type="match status" value="1"/>
</dbReference>
<dbReference type="PANTHER" id="PTHR43069">
    <property type="entry name" value="FUMARYLACETOACETASE"/>
    <property type="match status" value="1"/>
</dbReference>
<evidence type="ECO:0000259" key="15">
    <source>
        <dbReference type="Pfam" id="PF09298"/>
    </source>
</evidence>
<evidence type="ECO:0000256" key="3">
    <source>
        <dbReference type="ARBA" id="ARBA00004782"/>
    </source>
</evidence>
<dbReference type="Pfam" id="PF09298">
    <property type="entry name" value="FAA_hydrolase_N"/>
    <property type="match status" value="1"/>
</dbReference>
<keyword evidence="9" id="KW-0828">Tyrosine catabolism</keyword>
<feature type="binding site" evidence="12">
    <location>
        <position position="252"/>
    </location>
    <ligand>
        <name>substrate</name>
    </ligand>
</feature>
<dbReference type="UniPathway" id="UPA00139">
    <property type="reaction ID" value="UER00341"/>
</dbReference>
<dbReference type="FunFam" id="3.90.850.10:FF:000009">
    <property type="entry name" value="Fumarylacetoacetase"/>
    <property type="match status" value="1"/>
</dbReference>
<dbReference type="PANTHER" id="PTHR43069:SF2">
    <property type="entry name" value="FUMARYLACETOACETASE"/>
    <property type="match status" value="1"/>
</dbReference>
<evidence type="ECO:0000256" key="7">
    <source>
        <dbReference type="ARBA" id="ARBA00022837"/>
    </source>
</evidence>
<dbReference type="InterPro" id="IPR005959">
    <property type="entry name" value="Fumarylacetoacetase"/>
</dbReference>
<keyword evidence="5 13" id="KW-0479">Metal-binding</keyword>
<feature type="binding site" evidence="13">
    <location>
        <position position="265"/>
    </location>
    <ligand>
        <name>Mg(2+)</name>
        <dbReference type="ChEBI" id="CHEBI:18420"/>
    </ligand>
</feature>
<protein>
    <recommendedName>
        <fullName evidence="4">fumarylacetoacetase</fullName>
        <ecNumber evidence="4">3.7.1.2</ecNumber>
    </recommendedName>
</protein>
<feature type="binding site" evidence="13">
    <location>
        <position position="207"/>
    </location>
    <ligand>
        <name>Ca(2+)</name>
        <dbReference type="ChEBI" id="CHEBI:29108"/>
    </ligand>
</feature>
<feature type="binding site" evidence="13">
    <location>
        <position position="241"/>
    </location>
    <ligand>
        <name>Ca(2+)</name>
        <dbReference type="ChEBI" id="CHEBI:29108"/>
    </ligand>
</feature>
<proteinExistence type="predicted"/>
<feature type="binding site" evidence="13">
    <location>
        <position position="134"/>
    </location>
    <ligand>
        <name>Ca(2+)</name>
        <dbReference type="ChEBI" id="CHEBI:29108"/>
    </ligand>
</feature>
<evidence type="ECO:0000256" key="9">
    <source>
        <dbReference type="ARBA" id="ARBA00022878"/>
    </source>
</evidence>
<dbReference type="GO" id="GO:0006572">
    <property type="term" value="P:L-tyrosine catabolic process"/>
    <property type="evidence" value="ECO:0007669"/>
    <property type="project" value="UniProtKB-KW"/>
</dbReference>
<dbReference type="InterPro" id="IPR011234">
    <property type="entry name" value="Fumarylacetoacetase-like_C"/>
</dbReference>
<keyword evidence="8 13" id="KW-0460">Magnesium</keyword>